<evidence type="ECO:0000313" key="2">
    <source>
        <dbReference type="EMBL" id="CAB3231183.1"/>
    </source>
</evidence>
<organism evidence="2 3">
    <name type="scientific">Arctia plantaginis</name>
    <name type="common">Wood tiger moth</name>
    <name type="synonym">Phalaena plantaginis</name>
    <dbReference type="NCBI Taxonomy" id="874455"/>
    <lineage>
        <taxon>Eukaryota</taxon>
        <taxon>Metazoa</taxon>
        <taxon>Ecdysozoa</taxon>
        <taxon>Arthropoda</taxon>
        <taxon>Hexapoda</taxon>
        <taxon>Insecta</taxon>
        <taxon>Pterygota</taxon>
        <taxon>Neoptera</taxon>
        <taxon>Endopterygota</taxon>
        <taxon>Lepidoptera</taxon>
        <taxon>Glossata</taxon>
        <taxon>Ditrysia</taxon>
        <taxon>Noctuoidea</taxon>
        <taxon>Erebidae</taxon>
        <taxon>Arctiinae</taxon>
        <taxon>Arctia</taxon>
    </lineage>
</organism>
<proteinExistence type="predicted"/>
<accession>A0A8S0ZCV6</accession>
<reference evidence="2 3" key="1">
    <citation type="submission" date="2020-04" db="EMBL/GenBank/DDBJ databases">
        <authorList>
            <person name="Wallbank WR R."/>
            <person name="Pardo Diaz C."/>
            <person name="Kozak K."/>
            <person name="Martin S."/>
            <person name="Jiggins C."/>
            <person name="Moest M."/>
            <person name="Warren A I."/>
            <person name="Byers J.R.P. K."/>
            <person name="Montejo-Kovacevich G."/>
            <person name="Yen C E."/>
        </authorList>
    </citation>
    <scope>NUCLEOTIDE SEQUENCE [LARGE SCALE GENOMIC DNA]</scope>
</reference>
<feature type="region of interest" description="Disordered" evidence="1">
    <location>
        <begin position="1"/>
        <end position="44"/>
    </location>
</feature>
<gene>
    <name evidence="2" type="ORF">APLA_LOCUS5025</name>
</gene>
<dbReference type="OrthoDB" id="7472325at2759"/>
<protein>
    <submittedName>
        <fullName evidence="2">Uncharacterized protein</fullName>
    </submittedName>
</protein>
<evidence type="ECO:0000313" key="3">
    <source>
        <dbReference type="Proteomes" id="UP000494256"/>
    </source>
</evidence>
<dbReference type="Proteomes" id="UP000494256">
    <property type="component" value="Unassembled WGS sequence"/>
</dbReference>
<feature type="compositionally biased region" description="Polar residues" evidence="1">
    <location>
        <begin position="195"/>
        <end position="209"/>
    </location>
</feature>
<dbReference type="EMBL" id="CADEBD010000288">
    <property type="protein sequence ID" value="CAB3231183.1"/>
    <property type="molecule type" value="Genomic_DNA"/>
</dbReference>
<dbReference type="AlphaFoldDB" id="A0A8S0ZCV6"/>
<comment type="caution">
    <text evidence="2">The sequence shown here is derived from an EMBL/GenBank/DDBJ whole genome shotgun (WGS) entry which is preliminary data.</text>
</comment>
<name>A0A8S0ZCV6_ARCPL</name>
<feature type="compositionally biased region" description="Polar residues" evidence="1">
    <location>
        <begin position="17"/>
        <end position="35"/>
    </location>
</feature>
<feature type="compositionally biased region" description="Basic and acidic residues" evidence="1">
    <location>
        <begin position="210"/>
        <end position="222"/>
    </location>
</feature>
<evidence type="ECO:0000256" key="1">
    <source>
        <dbReference type="SAM" id="MobiDB-lite"/>
    </source>
</evidence>
<sequence>MSSAYNSKYKRPKQKTTKTTNPGSSRPSNESSVHGKQTREPLCPLLAKDSEWVDNTLQPLTESPRTSDGSIEEEVLQLVDCEDGPQMKPLAIMFPDLLKKDPQTLQGVLNRVMSTTEVTRHLVDLGQKANFTFMKKADRLIPPDKQWMESLPENSSSYYSVNSAVVSNNVSSEYEAGCEITETVKRKILTKKKLNSGNVNEQQQESSSRNVKEKDCNEKSNP</sequence>
<feature type="region of interest" description="Disordered" evidence="1">
    <location>
        <begin position="191"/>
        <end position="222"/>
    </location>
</feature>